<evidence type="ECO:0000313" key="3">
    <source>
        <dbReference type="Proteomes" id="UP000035054"/>
    </source>
</evidence>
<reference evidence="2 3" key="1">
    <citation type="submission" date="2015-01" db="EMBL/GenBank/DDBJ databases">
        <title>Lifestyle Evolution in Cyanobacterial Symbionts of Sponges.</title>
        <authorList>
            <person name="Burgsdorf I."/>
            <person name="Slaby B.M."/>
            <person name="Handley K.M."/>
            <person name="Haber M."/>
            <person name="Blom J."/>
            <person name="Marshall C.W."/>
            <person name="Gilbert J.A."/>
            <person name="Hentschel U."/>
            <person name="Steindler L."/>
        </authorList>
    </citation>
    <scope>NUCLEOTIDE SEQUENCE [LARGE SCALE GENOMIC DNA]</scope>
    <source>
        <strain evidence="2">142</strain>
    </source>
</reference>
<dbReference type="AlphaFoldDB" id="A0A6N3X1W8"/>
<keyword evidence="1" id="KW-0812">Transmembrane</keyword>
<dbReference type="EMBL" id="JXUO01000071">
    <property type="protein sequence ID" value="KKZ15085.1"/>
    <property type="molecule type" value="Genomic_DNA"/>
</dbReference>
<gene>
    <name evidence="2" type="ORF">TH68_02310</name>
</gene>
<comment type="caution">
    <text evidence="2">The sequence shown here is derived from an EMBL/GenBank/DDBJ whole genome shotgun (WGS) entry which is preliminary data.</text>
</comment>
<protein>
    <recommendedName>
        <fullName evidence="4">Cell envelope-related transcriptional attenuator domain-containing protein</fullName>
    </recommendedName>
</protein>
<organism evidence="2 3">
    <name type="scientific">Candidatus Synechococcus spongiarum 142</name>
    <dbReference type="NCBI Taxonomy" id="1608213"/>
    <lineage>
        <taxon>Bacteria</taxon>
        <taxon>Bacillati</taxon>
        <taxon>Cyanobacteriota</taxon>
        <taxon>Cyanophyceae</taxon>
        <taxon>Synechococcales</taxon>
        <taxon>Synechococcaceae</taxon>
        <taxon>Synechococcus</taxon>
    </lineage>
</organism>
<name>A0A6N3X1W8_9SYNE</name>
<proteinExistence type="predicted"/>
<accession>A0A6N3X1W8</accession>
<sequence length="272" mass="29144">HLKRPEDLVDRYILSTTPAMAAFVDAMGGIPMILDPAPPIALPPPPPALVEGEDATAALQATDRQISGPGIGPWAELGAGAKQLSGAQVETYLYTSGPAPGSAWQLERQRRLLGAMAHHLDSEALRQRWPQLARDLLDASRTNLSQEELFSMLAMLQAQPLRLVVEPLSREAGSQTHFWPRSRAVPGGTVLVEGPLPAAMAFKQQLEAHGTNAAVAPTPPDGITLARTRLLAWGAEPPTSISLLLDADVRRRQDAPSADAAITIRLGTDWRP</sequence>
<keyword evidence="1" id="KW-1133">Transmembrane helix</keyword>
<dbReference type="Gene3D" id="3.40.630.190">
    <property type="entry name" value="LCP protein"/>
    <property type="match status" value="1"/>
</dbReference>
<dbReference type="Proteomes" id="UP000035054">
    <property type="component" value="Unassembled WGS sequence"/>
</dbReference>
<feature type="transmembrane region" description="Helical" evidence="1">
    <location>
        <begin position="12"/>
        <end position="34"/>
    </location>
</feature>
<evidence type="ECO:0000256" key="1">
    <source>
        <dbReference type="SAM" id="Phobius"/>
    </source>
</evidence>
<evidence type="ECO:0008006" key="4">
    <source>
        <dbReference type="Google" id="ProtNLM"/>
    </source>
</evidence>
<keyword evidence="1" id="KW-0472">Membrane</keyword>
<feature type="non-terminal residue" evidence="2">
    <location>
        <position position="1"/>
    </location>
</feature>
<evidence type="ECO:0000313" key="2">
    <source>
        <dbReference type="EMBL" id="KKZ15085.1"/>
    </source>
</evidence>